<evidence type="ECO:0000313" key="1">
    <source>
        <dbReference type="EMBL" id="VDM76520.1"/>
    </source>
</evidence>
<accession>A0A3P7ITS4</accession>
<dbReference type="SUPFAM" id="SSF52266">
    <property type="entry name" value="SGNH hydrolase"/>
    <property type="match status" value="1"/>
</dbReference>
<dbReference type="GO" id="GO:0006644">
    <property type="term" value="P:phospholipid metabolic process"/>
    <property type="evidence" value="ECO:0007669"/>
    <property type="project" value="TreeGrafter"/>
</dbReference>
<dbReference type="GO" id="GO:0004620">
    <property type="term" value="F:phospholipase activity"/>
    <property type="evidence" value="ECO:0007669"/>
    <property type="project" value="InterPro"/>
</dbReference>
<evidence type="ECO:0000313" key="2">
    <source>
        <dbReference type="Proteomes" id="UP000270094"/>
    </source>
</evidence>
<keyword evidence="2" id="KW-1185">Reference proteome</keyword>
<protein>
    <submittedName>
        <fullName evidence="1">Uncharacterized protein</fullName>
    </submittedName>
</protein>
<dbReference type="InterPro" id="IPR036514">
    <property type="entry name" value="SGNH_hydro_sf"/>
</dbReference>
<gene>
    <name evidence="1" type="ORF">SVUK_LOCUS11518</name>
</gene>
<dbReference type="Gene3D" id="3.40.50.1110">
    <property type="entry name" value="SGNH hydrolase"/>
    <property type="match status" value="1"/>
</dbReference>
<reference evidence="1 2" key="1">
    <citation type="submission" date="2018-11" db="EMBL/GenBank/DDBJ databases">
        <authorList>
            <consortium name="Pathogen Informatics"/>
        </authorList>
    </citation>
    <scope>NUCLEOTIDE SEQUENCE [LARGE SCALE GENOMIC DNA]</scope>
</reference>
<dbReference type="Proteomes" id="UP000270094">
    <property type="component" value="Unassembled WGS sequence"/>
</dbReference>
<sequence>MKTLGGELHCNPDMMKPSVEVPDDVNNVRPADLKVIAAMGDSITVSLMDDWKIVTIFIGTNDLEKLRCNTEEEPVSRDDYKLNLIQTISILRENLNRTIVSIVSMWNSQLVLDAKSLIDDGLVIHSLCELILGPTA</sequence>
<dbReference type="EMBL" id="UYYB01097170">
    <property type="protein sequence ID" value="VDM76520.1"/>
    <property type="molecule type" value="Genomic_DNA"/>
</dbReference>
<dbReference type="InterPro" id="IPR038885">
    <property type="entry name" value="PLB1"/>
</dbReference>
<dbReference type="PANTHER" id="PTHR21325:SF26">
    <property type="entry name" value="LIPASE_GDSL DOMAIN-CONTAINING PROTEIN"/>
    <property type="match status" value="1"/>
</dbReference>
<dbReference type="AlphaFoldDB" id="A0A3P7ITS4"/>
<name>A0A3P7ITS4_STRVU</name>
<proteinExistence type="predicted"/>
<dbReference type="OrthoDB" id="10265800at2759"/>
<dbReference type="PANTHER" id="PTHR21325">
    <property type="entry name" value="PHOSPHOLIPASE B, PLB1"/>
    <property type="match status" value="1"/>
</dbReference>
<organism evidence="1 2">
    <name type="scientific">Strongylus vulgaris</name>
    <name type="common">Blood worm</name>
    <dbReference type="NCBI Taxonomy" id="40348"/>
    <lineage>
        <taxon>Eukaryota</taxon>
        <taxon>Metazoa</taxon>
        <taxon>Ecdysozoa</taxon>
        <taxon>Nematoda</taxon>
        <taxon>Chromadorea</taxon>
        <taxon>Rhabditida</taxon>
        <taxon>Rhabditina</taxon>
        <taxon>Rhabditomorpha</taxon>
        <taxon>Strongyloidea</taxon>
        <taxon>Strongylidae</taxon>
        <taxon>Strongylus</taxon>
    </lineage>
</organism>